<evidence type="ECO:0000256" key="2">
    <source>
        <dbReference type="ARBA" id="ARBA00022730"/>
    </source>
</evidence>
<keyword evidence="4 6" id="KW-0689">Ribosomal protein</keyword>
<feature type="domain" description="Small ribosomal subunit protein uS7" evidence="8">
    <location>
        <begin position="2"/>
        <end position="149"/>
    </location>
</feature>
<evidence type="ECO:0000256" key="5">
    <source>
        <dbReference type="ARBA" id="ARBA00023274"/>
    </source>
</evidence>
<dbReference type="SUPFAM" id="SSF47973">
    <property type="entry name" value="Ribosomal protein S7"/>
    <property type="match status" value="1"/>
</dbReference>
<dbReference type="InterPro" id="IPR023798">
    <property type="entry name" value="Ribosomal_uS7_dom"/>
</dbReference>
<evidence type="ECO:0000259" key="8">
    <source>
        <dbReference type="Pfam" id="PF00177"/>
    </source>
</evidence>
<reference evidence="9 10" key="1">
    <citation type="submission" date="2015-02" db="EMBL/GenBank/DDBJ databases">
        <title>Improved understanding of the partial-nitritation anammox process through 23 genomes representing the majority of the microbial community.</title>
        <authorList>
            <person name="Speth D.R."/>
            <person name="In T Zandt M."/>
            <person name="Guerrero Cruz S."/>
            <person name="Jetten M.S."/>
            <person name="Dutilh B.E."/>
        </authorList>
    </citation>
    <scope>NUCLEOTIDE SEQUENCE [LARGE SCALE GENOMIC DNA]</scope>
    <source>
        <strain evidence="9">OLB20</strain>
    </source>
</reference>
<dbReference type="HAMAP" id="MF_00480_B">
    <property type="entry name" value="Ribosomal_uS7_B"/>
    <property type="match status" value="1"/>
</dbReference>
<dbReference type="GO" id="GO:0015935">
    <property type="term" value="C:small ribosomal subunit"/>
    <property type="evidence" value="ECO:0007669"/>
    <property type="project" value="InterPro"/>
</dbReference>
<dbReference type="AlphaFoldDB" id="A0A136LZF3"/>
<evidence type="ECO:0000256" key="4">
    <source>
        <dbReference type="ARBA" id="ARBA00022980"/>
    </source>
</evidence>
<keyword evidence="6" id="KW-0820">tRNA-binding</keyword>
<dbReference type="PROSITE" id="PS00052">
    <property type="entry name" value="RIBOSOMAL_S7"/>
    <property type="match status" value="1"/>
</dbReference>
<keyword evidence="2 6" id="KW-0699">rRNA-binding</keyword>
<dbReference type="EMBL" id="JYNZ01000003">
    <property type="protein sequence ID" value="KXK27028.1"/>
    <property type="molecule type" value="Genomic_DNA"/>
</dbReference>
<gene>
    <name evidence="6 9" type="primary">rpsG</name>
    <name evidence="9" type="ORF">TR69_WS6001001054</name>
</gene>
<dbReference type="Pfam" id="PF00177">
    <property type="entry name" value="Ribosomal_S7"/>
    <property type="match status" value="1"/>
</dbReference>
<dbReference type="PANTHER" id="PTHR11205">
    <property type="entry name" value="RIBOSOMAL PROTEIN S7"/>
    <property type="match status" value="1"/>
</dbReference>
<dbReference type="GO" id="GO:0006412">
    <property type="term" value="P:translation"/>
    <property type="evidence" value="ECO:0007669"/>
    <property type="project" value="UniProtKB-UniRule"/>
</dbReference>
<name>A0A136LZF3_9BACT</name>
<sequence length="156" mass="17406">MRGKQAKKRELRPDAMYSSRLVTKLINYVMLDGKKVAAEKVVYGALDKLATVTKMKPLEALELAIGNVKPRIEVRSRRVGGANYQVPVPVAEERQLALALRWITKAVRDSRGGKPTADRLADELIAATKKEGTAYKKREDTVKMAEANKAFSHLSW</sequence>
<keyword evidence="5 6" id="KW-0687">Ribonucleoprotein</keyword>
<organism evidence="9 10">
    <name type="scientific">candidate division WS6 bacterium OLB20</name>
    <dbReference type="NCBI Taxonomy" id="1617426"/>
    <lineage>
        <taxon>Bacteria</taxon>
        <taxon>Candidatus Dojkabacteria</taxon>
    </lineage>
</organism>
<evidence type="ECO:0000256" key="6">
    <source>
        <dbReference type="HAMAP-Rule" id="MF_00480"/>
    </source>
</evidence>
<dbReference type="CDD" id="cd14869">
    <property type="entry name" value="uS7_Bacteria"/>
    <property type="match status" value="1"/>
</dbReference>
<dbReference type="InterPro" id="IPR036823">
    <property type="entry name" value="Ribosomal_uS7_dom_sf"/>
</dbReference>
<dbReference type="InterPro" id="IPR000235">
    <property type="entry name" value="Ribosomal_uS7"/>
</dbReference>
<evidence type="ECO:0000256" key="7">
    <source>
        <dbReference type="RuleBase" id="RU003619"/>
    </source>
</evidence>
<dbReference type="GO" id="GO:0000049">
    <property type="term" value="F:tRNA binding"/>
    <property type="evidence" value="ECO:0007669"/>
    <property type="project" value="UniProtKB-UniRule"/>
</dbReference>
<dbReference type="STRING" id="1617426.TR69_WS6001001054"/>
<dbReference type="Gene3D" id="1.10.455.10">
    <property type="entry name" value="Ribosomal protein S7 domain"/>
    <property type="match status" value="1"/>
</dbReference>
<dbReference type="FunFam" id="1.10.455.10:FF:000001">
    <property type="entry name" value="30S ribosomal protein S7"/>
    <property type="match status" value="1"/>
</dbReference>
<dbReference type="GO" id="GO:0003735">
    <property type="term" value="F:structural constituent of ribosome"/>
    <property type="evidence" value="ECO:0007669"/>
    <property type="project" value="InterPro"/>
</dbReference>
<comment type="function">
    <text evidence="6">One of the primary rRNA binding proteins, it binds directly to 16S rRNA where it nucleates assembly of the head domain of the 30S subunit. Is located at the subunit interface close to the decoding center, probably blocks exit of the E-site tRNA.</text>
</comment>
<dbReference type="PIRSF" id="PIRSF002122">
    <property type="entry name" value="RPS7p_RPS7a_RPS5e_RPS7o"/>
    <property type="match status" value="1"/>
</dbReference>
<dbReference type="InterPro" id="IPR005717">
    <property type="entry name" value="Ribosomal_uS7_bac/org-type"/>
</dbReference>
<dbReference type="PATRIC" id="fig|1617426.3.peg.1038"/>
<evidence type="ECO:0000313" key="9">
    <source>
        <dbReference type="EMBL" id="KXK27028.1"/>
    </source>
</evidence>
<comment type="subunit">
    <text evidence="6">Part of the 30S ribosomal subunit. Contacts proteins S9 and S11.</text>
</comment>
<dbReference type="NCBIfam" id="TIGR01029">
    <property type="entry name" value="rpsG_bact"/>
    <property type="match status" value="1"/>
</dbReference>
<protein>
    <recommendedName>
        <fullName evidence="6">Small ribosomal subunit protein uS7</fullName>
    </recommendedName>
</protein>
<dbReference type="GO" id="GO:0019843">
    <property type="term" value="F:rRNA binding"/>
    <property type="evidence" value="ECO:0007669"/>
    <property type="project" value="UniProtKB-UniRule"/>
</dbReference>
<dbReference type="InterPro" id="IPR020606">
    <property type="entry name" value="Ribosomal_uS7_CS"/>
</dbReference>
<evidence type="ECO:0000313" key="10">
    <source>
        <dbReference type="Proteomes" id="UP000070457"/>
    </source>
</evidence>
<evidence type="ECO:0000256" key="3">
    <source>
        <dbReference type="ARBA" id="ARBA00022884"/>
    </source>
</evidence>
<comment type="caution">
    <text evidence="9">The sequence shown here is derived from an EMBL/GenBank/DDBJ whole genome shotgun (WGS) entry which is preliminary data.</text>
</comment>
<comment type="similarity">
    <text evidence="1 6 7">Belongs to the universal ribosomal protein uS7 family.</text>
</comment>
<proteinExistence type="inferred from homology"/>
<keyword evidence="3 6" id="KW-0694">RNA-binding</keyword>
<accession>A0A136LZF3</accession>
<evidence type="ECO:0000256" key="1">
    <source>
        <dbReference type="ARBA" id="ARBA00007151"/>
    </source>
</evidence>
<dbReference type="Proteomes" id="UP000070457">
    <property type="component" value="Unassembled WGS sequence"/>
</dbReference>